<dbReference type="RefSeq" id="WP_109960196.1">
    <property type="nucleotide sequence ID" value="NZ_CP029553.1"/>
</dbReference>
<feature type="compositionally biased region" description="Low complexity" evidence="1">
    <location>
        <begin position="38"/>
        <end position="85"/>
    </location>
</feature>
<proteinExistence type="predicted"/>
<accession>A0A2U8WP49</accession>
<evidence type="ECO:0000256" key="1">
    <source>
        <dbReference type="SAM" id="MobiDB-lite"/>
    </source>
</evidence>
<protein>
    <submittedName>
        <fullName evidence="2">Uncharacterized protein</fullName>
    </submittedName>
</protein>
<dbReference type="Proteomes" id="UP000245444">
    <property type="component" value="Chromosome"/>
</dbReference>
<sequence>MRAGLVLGLVGLGIVAAANPAEARGRRGGGFFVTRSHAAPAEAPATRAQEAPRMRTAAAAEPEPMTTGTTTPVAAAPTPRAEAAPAPAPAPARPWCTGRVFGSGAGFCAIN</sequence>
<dbReference type="AlphaFoldDB" id="A0A2U8WP49"/>
<name>A0A2U8WP49_9HYPH</name>
<dbReference type="EMBL" id="CP029553">
    <property type="protein sequence ID" value="AWN47877.1"/>
    <property type="molecule type" value="Genomic_DNA"/>
</dbReference>
<evidence type="ECO:0000313" key="3">
    <source>
        <dbReference type="Proteomes" id="UP000245444"/>
    </source>
</evidence>
<dbReference type="KEGG" id="mtea:DK419_17390"/>
<feature type="region of interest" description="Disordered" evidence="1">
    <location>
        <begin position="34"/>
        <end position="94"/>
    </location>
</feature>
<organism evidence="2 3">
    <name type="scientific">Methylobacterium terrae</name>
    <dbReference type="NCBI Taxonomy" id="2202827"/>
    <lineage>
        <taxon>Bacteria</taxon>
        <taxon>Pseudomonadati</taxon>
        <taxon>Pseudomonadota</taxon>
        <taxon>Alphaproteobacteria</taxon>
        <taxon>Hyphomicrobiales</taxon>
        <taxon>Methylobacteriaceae</taxon>
        <taxon>Methylobacterium</taxon>
    </lineage>
</organism>
<reference evidence="2 3" key="1">
    <citation type="submission" date="2018-05" db="EMBL/GenBank/DDBJ databases">
        <title>Complete Genome Sequence of Methylobacterium sp. 17Sr1-28.</title>
        <authorList>
            <person name="Srinivasan S."/>
        </authorList>
    </citation>
    <scope>NUCLEOTIDE SEQUENCE [LARGE SCALE GENOMIC DNA]</scope>
    <source>
        <strain evidence="2 3">17Sr1-28</strain>
    </source>
</reference>
<keyword evidence="3" id="KW-1185">Reference proteome</keyword>
<evidence type="ECO:0000313" key="2">
    <source>
        <dbReference type="EMBL" id="AWN47877.1"/>
    </source>
</evidence>
<gene>
    <name evidence="2" type="ORF">DK419_17390</name>
</gene>